<gene>
    <name evidence="2" type="ORF">CINTURNW_2273</name>
</gene>
<dbReference type="RefSeq" id="WP_021802269.1">
    <property type="nucleotide sequence ID" value="NZ_KI273145.1"/>
</dbReference>
<accession>U2N464</accession>
<dbReference type="eggNOG" id="COG4974">
    <property type="taxonomic scope" value="Bacteria"/>
</dbReference>
<evidence type="ECO:0000313" key="2">
    <source>
        <dbReference type="EMBL" id="ERK30297.1"/>
    </source>
</evidence>
<dbReference type="STRING" id="1294142.CINTURNW_2273"/>
<dbReference type="Proteomes" id="UP000016721">
    <property type="component" value="Unassembled WGS sequence"/>
</dbReference>
<reference evidence="2 3" key="1">
    <citation type="journal article" date="2013" name="Genome Announc.">
        <title>Draft Genome Sequence of the Hydrogen- and Ethanol-Producing Bacterium Clostridium intestinale Strain URNW.</title>
        <authorList>
            <person name="Lal S."/>
            <person name="Ramachandran U."/>
            <person name="Zhang X."/>
            <person name="Sparling R."/>
            <person name="Levin D.B."/>
        </authorList>
    </citation>
    <scope>NUCLEOTIDE SEQUENCE [LARGE SCALE GENOMIC DNA]</scope>
    <source>
        <strain evidence="2 3">URNW</strain>
    </source>
</reference>
<dbReference type="HOGENOM" id="CLU_1988763_0_0_9"/>
<dbReference type="OrthoDB" id="9760067at2"/>
<dbReference type="EMBL" id="APJA01000012">
    <property type="protein sequence ID" value="ERK30297.1"/>
    <property type="molecule type" value="Genomic_DNA"/>
</dbReference>
<feature type="domain" description="Transposase IS66 central" evidence="1">
    <location>
        <begin position="2"/>
        <end position="64"/>
    </location>
</feature>
<dbReference type="Pfam" id="PF03050">
    <property type="entry name" value="DDE_Tnp_IS66"/>
    <property type="match status" value="1"/>
</dbReference>
<proteinExistence type="predicted"/>
<dbReference type="PATRIC" id="fig|1294142.3.peg.2346"/>
<evidence type="ECO:0000259" key="1">
    <source>
        <dbReference type="Pfam" id="PF03050"/>
    </source>
</evidence>
<name>U2N464_9CLOT</name>
<evidence type="ECO:0000313" key="3">
    <source>
        <dbReference type="Proteomes" id="UP000016721"/>
    </source>
</evidence>
<organism evidence="2 3">
    <name type="scientific">Clostridium intestinale URNW</name>
    <dbReference type="NCBI Taxonomy" id="1294142"/>
    <lineage>
        <taxon>Bacteria</taxon>
        <taxon>Bacillati</taxon>
        <taxon>Bacillota</taxon>
        <taxon>Clostridia</taxon>
        <taxon>Eubacteriales</taxon>
        <taxon>Clostridiaceae</taxon>
        <taxon>Clostridium</taxon>
    </lineage>
</organism>
<keyword evidence="3" id="KW-1185">Reference proteome</keyword>
<dbReference type="InterPro" id="IPR004291">
    <property type="entry name" value="Transposase_IS66_central"/>
</dbReference>
<comment type="caution">
    <text evidence="2">The sequence shown here is derived from an EMBL/GenBank/DDBJ whole genome shotgun (WGS) entry which is preliminary data.</text>
</comment>
<protein>
    <recommendedName>
        <fullName evidence="1">Transposase IS66 central domain-containing protein</fullName>
    </recommendedName>
</protein>
<dbReference type="AlphaFoldDB" id="U2N464"/>
<sequence length="125" mass="14691">MRFKERSEKRDLFIDSFIAYIERKIKNVLPSSPLDKAMDYVEKHLPGLKNVLLDGSLEVDNNTAKGTFSSETIYRIDESSKANKLVVERYLVYLFDNLLMRDIHSDDLMPRFNKITENMKIKDKK</sequence>